<organism evidence="7 8">
    <name type="scientific">Nitrincola iocasae</name>
    <dbReference type="NCBI Taxonomy" id="2614693"/>
    <lineage>
        <taxon>Bacteria</taxon>
        <taxon>Pseudomonadati</taxon>
        <taxon>Pseudomonadota</taxon>
        <taxon>Gammaproteobacteria</taxon>
        <taxon>Oceanospirillales</taxon>
        <taxon>Oceanospirillaceae</taxon>
        <taxon>Nitrincola</taxon>
    </lineage>
</organism>
<feature type="transmembrane region" description="Helical" evidence="6">
    <location>
        <begin position="121"/>
        <end position="140"/>
    </location>
</feature>
<keyword evidence="3 6" id="KW-0812">Transmembrane</keyword>
<name>A0A5J6LHY3_9GAMM</name>
<dbReference type="GO" id="GO:0005886">
    <property type="term" value="C:plasma membrane"/>
    <property type="evidence" value="ECO:0007669"/>
    <property type="project" value="UniProtKB-SubCell"/>
</dbReference>
<evidence type="ECO:0000256" key="3">
    <source>
        <dbReference type="ARBA" id="ARBA00022692"/>
    </source>
</evidence>
<evidence type="ECO:0008006" key="9">
    <source>
        <dbReference type="Google" id="ProtNLM"/>
    </source>
</evidence>
<dbReference type="InterPro" id="IPR005598">
    <property type="entry name" value="ATP_synth_I"/>
</dbReference>
<keyword evidence="4 6" id="KW-1133">Transmembrane helix</keyword>
<keyword evidence="5 6" id="KW-0472">Membrane</keyword>
<evidence type="ECO:0000256" key="2">
    <source>
        <dbReference type="ARBA" id="ARBA00022475"/>
    </source>
</evidence>
<dbReference type="Pfam" id="PF03899">
    <property type="entry name" value="ATP-synt_I"/>
    <property type="match status" value="1"/>
</dbReference>
<feature type="transmembrane region" description="Helical" evidence="6">
    <location>
        <begin position="57"/>
        <end position="80"/>
    </location>
</feature>
<feature type="transmembrane region" description="Helical" evidence="6">
    <location>
        <begin position="30"/>
        <end position="51"/>
    </location>
</feature>
<accession>A0A5J6LHY3</accession>
<proteinExistence type="predicted"/>
<dbReference type="KEGG" id="nik:F5I99_18440"/>
<reference evidence="7 8" key="1">
    <citation type="submission" date="2019-09" db="EMBL/GenBank/DDBJ databases">
        <title>Nitrincola iocasae sp. nov., a bacterium isolated from the sediment collected at a cold seep field in South China Sea.</title>
        <authorList>
            <person name="Zhang H."/>
            <person name="Wang H."/>
            <person name="Li C."/>
        </authorList>
    </citation>
    <scope>NUCLEOTIDE SEQUENCE [LARGE SCALE GENOMIC DNA]</scope>
    <source>
        <strain evidence="7 8">KXZD1103</strain>
    </source>
</reference>
<keyword evidence="8" id="KW-1185">Reference proteome</keyword>
<evidence type="ECO:0000313" key="8">
    <source>
        <dbReference type="Proteomes" id="UP000325606"/>
    </source>
</evidence>
<sequence length="149" mass="16843">MKSDQEKRLESAGLASGSGRDKQRQRFAAVYFRIFMLQLALTCVLALVLMFKDFVTAYSAFIGGLLYLLPAGWFSLRVLIKNKAQTPREILANVYMSEAGKVMLAVALFSLVFVLVEPLNAAALFVTYILLQVTSWYLQLKLNHRFLKL</sequence>
<comment type="subcellular location">
    <subcellularLocation>
        <location evidence="1">Cell membrane</location>
        <topology evidence="1">Multi-pass membrane protein</topology>
    </subcellularLocation>
</comment>
<dbReference type="AlphaFoldDB" id="A0A5J6LHY3"/>
<protein>
    <recommendedName>
        <fullName evidence="9">F0F1 ATP synthase subunit I</fullName>
    </recommendedName>
</protein>
<dbReference type="EMBL" id="CP044222">
    <property type="protein sequence ID" value="QEW08310.1"/>
    <property type="molecule type" value="Genomic_DNA"/>
</dbReference>
<keyword evidence="2" id="KW-1003">Cell membrane</keyword>
<gene>
    <name evidence="7" type="ORF">F5I99_18440</name>
</gene>
<evidence type="ECO:0000313" key="7">
    <source>
        <dbReference type="EMBL" id="QEW08310.1"/>
    </source>
</evidence>
<evidence type="ECO:0000256" key="4">
    <source>
        <dbReference type="ARBA" id="ARBA00022989"/>
    </source>
</evidence>
<evidence type="ECO:0000256" key="6">
    <source>
        <dbReference type="SAM" id="Phobius"/>
    </source>
</evidence>
<dbReference type="RefSeq" id="WP_151058602.1">
    <property type="nucleotide sequence ID" value="NZ_CP044222.1"/>
</dbReference>
<evidence type="ECO:0000256" key="1">
    <source>
        <dbReference type="ARBA" id="ARBA00004651"/>
    </source>
</evidence>
<evidence type="ECO:0000256" key="5">
    <source>
        <dbReference type="ARBA" id="ARBA00023136"/>
    </source>
</evidence>
<dbReference type="Proteomes" id="UP000325606">
    <property type="component" value="Chromosome"/>
</dbReference>
<feature type="transmembrane region" description="Helical" evidence="6">
    <location>
        <begin position="92"/>
        <end position="115"/>
    </location>
</feature>